<evidence type="ECO:0000313" key="2">
    <source>
        <dbReference type="EMBL" id="GEP04466.1"/>
    </source>
</evidence>
<reference evidence="2 4" key="3">
    <citation type="submission" date="2019-07" db="EMBL/GenBank/DDBJ databases">
        <title>Whole genome shotgun sequence of Methylobacterium oxalidis NBRC 107715.</title>
        <authorList>
            <person name="Hosoyama A."/>
            <person name="Uohara A."/>
            <person name="Ohji S."/>
            <person name="Ichikawa N."/>
        </authorList>
    </citation>
    <scope>NUCLEOTIDE SEQUENCE [LARGE SCALE GENOMIC DNA]</scope>
    <source>
        <strain evidence="2 4">NBRC 107715</strain>
    </source>
</reference>
<organism evidence="2 4">
    <name type="scientific">Methylobacterium oxalidis</name>
    <dbReference type="NCBI Taxonomy" id="944322"/>
    <lineage>
        <taxon>Bacteria</taxon>
        <taxon>Pseudomonadati</taxon>
        <taxon>Pseudomonadota</taxon>
        <taxon>Alphaproteobacteria</taxon>
        <taxon>Hyphomicrobiales</taxon>
        <taxon>Methylobacteriaceae</taxon>
        <taxon>Methylobacterium</taxon>
    </lineage>
</organism>
<reference evidence="3" key="1">
    <citation type="journal article" date="2014" name="Int. J. Syst. Evol. Microbiol.">
        <title>Complete genome of a new Firmicutes species belonging to the dominant human colonic microbiota ('Ruminococcus bicirculans') reveals two chromosomes and a selective capacity to utilize plant glucans.</title>
        <authorList>
            <consortium name="NISC Comparative Sequencing Program"/>
            <person name="Wegmann U."/>
            <person name="Louis P."/>
            <person name="Goesmann A."/>
            <person name="Henrissat B."/>
            <person name="Duncan S.H."/>
            <person name="Flint H.J."/>
        </authorList>
    </citation>
    <scope>NUCLEOTIDE SEQUENCE</scope>
    <source>
        <strain evidence="3">NBRC 107715</strain>
    </source>
</reference>
<dbReference type="EMBL" id="BSPK01000017">
    <property type="protein sequence ID" value="GLS62838.1"/>
    <property type="molecule type" value="Genomic_DNA"/>
</dbReference>
<feature type="region of interest" description="Disordered" evidence="1">
    <location>
        <begin position="33"/>
        <end position="66"/>
    </location>
</feature>
<evidence type="ECO:0000313" key="3">
    <source>
        <dbReference type="EMBL" id="GLS62838.1"/>
    </source>
</evidence>
<dbReference type="Proteomes" id="UP000321960">
    <property type="component" value="Unassembled WGS sequence"/>
</dbReference>
<proteinExistence type="predicted"/>
<evidence type="ECO:0000256" key="1">
    <source>
        <dbReference type="SAM" id="MobiDB-lite"/>
    </source>
</evidence>
<evidence type="ECO:0000313" key="5">
    <source>
        <dbReference type="Proteomes" id="UP001156856"/>
    </source>
</evidence>
<keyword evidence="5" id="KW-1185">Reference proteome</keyword>
<evidence type="ECO:0000313" key="4">
    <source>
        <dbReference type="Proteomes" id="UP000321960"/>
    </source>
</evidence>
<gene>
    <name evidence="3" type="ORF">GCM10007888_12190</name>
    <name evidence="2" type="ORF">MOX02_25040</name>
</gene>
<dbReference type="AlphaFoldDB" id="A0A512J3D3"/>
<name>A0A512J3D3_9HYPH</name>
<sequence>MQAASDPELHRIVGRLNRDAPLVEADAGDARIHLNKARQGRRGSGVGGKAWSGKAHNRNSIASSGG</sequence>
<dbReference type="Proteomes" id="UP001156856">
    <property type="component" value="Unassembled WGS sequence"/>
</dbReference>
<comment type="caution">
    <text evidence="2">The sequence shown here is derived from an EMBL/GenBank/DDBJ whole genome shotgun (WGS) entry which is preliminary data.</text>
</comment>
<accession>A0A512J3D3</accession>
<reference evidence="3" key="4">
    <citation type="submission" date="2023-01" db="EMBL/GenBank/DDBJ databases">
        <title>Draft genome sequence of Methylobacterium oxalidis strain NBRC 107715.</title>
        <authorList>
            <person name="Sun Q."/>
            <person name="Mori K."/>
        </authorList>
    </citation>
    <scope>NUCLEOTIDE SEQUENCE</scope>
    <source>
        <strain evidence="3">NBRC 107715</strain>
    </source>
</reference>
<dbReference type="EMBL" id="BJZU01000045">
    <property type="protein sequence ID" value="GEP04466.1"/>
    <property type="molecule type" value="Genomic_DNA"/>
</dbReference>
<protein>
    <submittedName>
        <fullName evidence="2">Uncharacterized protein</fullName>
    </submittedName>
</protein>
<reference evidence="5" key="2">
    <citation type="journal article" date="2019" name="Int. J. Syst. Evol. Microbiol.">
        <title>The Global Catalogue of Microorganisms (GCM) 10K type strain sequencing project: providing services to taxonomists for standard genome sequencing and annotation.</title>
        <authorList>
            <consortium name="The Broad Institute Genomics Platform"/>
            <consortium name="The Broad Institute Genome Sequencing Center for Infectious Disease"/>
            <person name="Wu L."/>
            <person name="Ma J."/>
        </authorList>
    </citation>
    <scope>NUCLEOTIDE SEQUENCE [LARGE SCALE GENOMIC DNA]</scope>
    <source>
        <strain evidence="5">NBRC 107715</strain>
    </source>
</reference>